<evidence type="ECO:0000313" key="4">
    <source>
        <dbReference type="Proteomes" id="UP000009875"/>
    </source>
</evidence>
<feature type="domain" description="Tail spike" evidence="2">
    <location>
        <begin position="96"/>
        <end position="358"/>
    </location>
</feature>
<gene>
    <name evidence="3" type="ORF">HMPREF9698_01629</name>
</gene>
<evidence type="ECO:0000256" key="1">
    <source>
        <dbReference type="SAM" id="Coils"/>
    </source>
</evidence>
<protein>
    <submittedName>
        <fullName evidence="3">Phage minor structural protein</fullName>
    </submittedName>
</protein>
<dbReference type="SUPFAM" id="SSF57997">
    <property type="entry name" value="Tropomyosin"/>
    <property type="match status" value="1"/>
</dbReference>
<dbReference type="NCBIfam" id="TIGR01665">
    <property type="entry name" value="put_anti_recept"/>
    <property type="match status" value="1"/>
</dbReference>
<feature type="coiled-coil region" evidence="1">
    <location>
        <begin position="461"/>
        <end position="506"/>
    </location>
</feature>
<dbReference type="STRING" id="883081.HMPREF9698_01629"/>
<reference evidence="3 4" key="1">
    <citation type="submission" date="2012-09" db="EMBL/GenBank/DDBJ databases">
        <title>The Genome Sequence of Alloiococcus otitis ATCC 51267.</title>
        <authorList>
            <consortium name="The Broad Institute Genome Sequencing Platform"/>
            <person name="Earl A."/>
            <person name="Ward D."/>
            <person name="Feldgarden M."/>
            <person name="Gevers D."/>
            <person name="Huys G."/>
            <person name="Walker B."/>
            <person name="Young S.K."/>
            <person name="Zeng Q."/>
            <person name="Gargeya S."/>
            <person name="Fitzgerald M."/>
            <person name="Haas B."/>
            <person name="Abouelleil A."/>
            <person name="Alvarado L."/>
            <person name="Arachchi H.M."/>
            <person name="Berlin A.M."/>
            <person name="Chapman S.B."/>
            <person name="Goldberg J."/>
            <person name="Griggs A."/>
            <person name="Gujja S."/>
            <person name="Hansen M."/>
            <person name="Howarth C."/>
            <person name="Imamovic A."/>
            <person name="Larimer J."/>
            <person name="McCowen C."/>
            <person name="Montmayeur A."/>
            <person name="Murphy C."/>
            <person name="Neiman D."/>
            <person name="Pearson M."/>
            <person name="Priest M."/>
            <person name="Roberts A."/>
            <person name="Saif S."/>
            <person name="Shea T."/>
            <person name="Sisk P."/>
            <person name="Sykes S."/>
            <person name="Wortman J."/>
            <person name="Nusbaum C."/>
            <person name="Birren B."/>
        </authorList>
    </citation>
    <scope>NUCLEOTIDE SEQUENCE [LARGE SCALE GENOMIC DNA]</scope>
    <source>
        <strain evidence="3 4">ATCC 51267</strain>
    </source>
</reference>
<evidence type="ECO:0000259" key="2">
    <source>
        <dbReference type="Pfam" id="PF06605"/>
    </source>
</evidence>
<dbReference type="EMBL" id="AGXA01000035">
    <property type="protein sequence ID" value="EKU92845.1"/>
    <property type="molecule type" value="Genomic_DNA"/>
</dbReference>
<proteinExistence type="predicted"/>
<dbReference type="Gene3D" id="1.10.287.1490">
    <property type="match status" value="1"/>
</dbReference>
<dbReference type="InterPro" id="IPR010572">
    <property type="entry name" value="Tail_dom"/>
</dbReference>
<accession>K9EUK5</accession>
<dbReference type="HOGENOM" id="CLU_024574_1_0_9"/>
<evidence type="ECO:0000313" key="3">
    <source>
        <dbReference type="EMBL" id="EKU92845.1"/>
    </source>
</evidence>
<dbReference type="Pfam" id="PF06605">
    <property type="entry name" value="Prophage_tail"/>
    <property type="match status" value="1"/>
</dbReference>
<dbReference type="InterPro" id="IPR007119">
    <property type="entry name" value="Phage_tail_spike_N"/>
</dbReference>
<sequence>MILLFNNQEKLIRVIKSEAVRVADHTQVLTDEHYISDRVYIETTALSDKVLNELEYLALPVKGKDYQYYYFWVQKHSTEGDITTIQGVQSGIEDLRKSPIYDERPTNRPASQAIEQVLKDTNWTAGYVSDTGKHSIRLYYVDVFTALKRICERWGLEMQFFIEVTHDRITARYINFKTQIGVNNGQRVVYGHNALEILKEEEKTELYTALIGRGRGEEVSDGSESESGQAGYGRKINFSEVEWSKAKGDPVDKPKGQRYVEIPEASQLYGIVGGKPKVGFIDFEEEEDPENLLRLTYQELERVSRPQVTFKTSAVYVDGQIGDTVRVVRPDKMIDYNTRIFEITWDRLADRATDIKLGDRIGESPNKRESRITSNAVSQALEEAGRQTSGLIDRVLSANGFNTNFYTAEDPFDLGYDVKVGDLWFRPDPDSEGDTILYFWNGEYWEEIIRTRDWAVVDNAIKEANKALEEFIQKWTEIQERNDKELADFEDSLSQIREEIDKLEESGITPEQIDEALARVGFNKQQIEDIQSDIDGLSEEVKKSLVSAGFNKQQIEDIQSDIDGLSEEVKKSLASAGFNRQQIADVQADLAKTSDGANLALDMIGRDGITRYNRNRAEKPTSGKIEFRGDPIEVRHNGPGFQAGQTYTISFNAICEPMDQVGVLFNFLTPDKEVEFHFETS</sequence>
<comment type="caution">
    <text evidence="3">The sequence shown here is derived from an EMBL/GenBank/DDBJ whole genome shotgun (WGS) entry which is preliminary data.</text>
</comment>
<keyword evidence="4" id="KW-1185">Reference proteome</keyword>
<keyword evidence="1" id="KW-0175">Coiled coil</keyword>
<dbReference type="eggNOG" id="COG0466">
    <property type="taxonomic scope" value="Bacteria"/>
</dbReference>
<dbReference type="Proteomes" id="UP000009875">
    <property type="component" value="Unassembled WGS sequence"/>
</dbReference>
<organism evidence="3 4">
    <name type="scientific">Alloiococcus otitis ATCC 51267</name>
    <dbReference type="NCBI Taxonomy" id="883081"/>
    <lineage>
        <taxon>Bacteria</taxon>
        <taxon>Bacillati</taxon>
        <taxon>Bacillota</taxon>
        <taxon>Bacilli</taxon>
        <taxon>Lactobacillales</taxon>
        <taxon>Carnobacteriaceae</taxon>
        <taxon>Alloiococcus</taxon>
    </lineage>
</organism>
<name>K9EUK5_9LACT</name>
<dbReference type="AlphaFoldDB" id="K9EUK5"/>